<sequence length="155" mass="16812">MTTEVQWSELQRDPKSVAALADQGDVRVRRRDGAALLLTRVDRAAATADGAVVAARALRNLLAHLPEAAWGAAARSLIDEFPWADALPEADRRQFVADFARAFSASAEIGQWALLDQTIREWRSTAAIHADPELAANLTRPIDDDFGTIPAPTEA</sequence>
<proteinExistence type="predicted"/>
<dbReference type="InterPro" id="IPR046214">
    <property type="entry name" value="DUF6247"/>
</dbReference>
<dbReference type="RefSeq" id="WP_091450587.1">
    <property type="nucleotide sequence ID" value="NZ_FMZZ01000006.1"/>
</dbReference>
<dbReference type="AlphaFoldDB" id="A0A1G6R7B2"/>
<dbReference type="Proteomes" id="UP000199501">
    <property type="component" value="Unassembled WGS sequence"/>
</dbReference>
<accession>A0A1G6R7B2</accession>
<evidence type="ECO:0000313" key="1">
    <source>
        <dbReference type="EMBL" id="SDD00303.1"/>
    </source>
</evidence>
<reference evidence="2" key="1">
    <citation type="submission" date="2016-10" db="EMBL/GenBank/DDBJ databases">
        <authorList>
            <person name="Varghese N."/>
            <person name="Submissions S."/>
        </authorList>
    </citation>
    <scope>NUCLEOTIDE SEQUENCE [LARGE SCALE GENOMIC DNA]</scope>
    <source>
        <strain evidence="2">IBRC-M 10403</strain>
    </source>
</reference>
<organism evidence="1 2">
    <name type="scientific">Actinokineospora iranica</name>
    <dbReference type="NCBI Taxonomy" id="1271860"/>
    <lineage>
        <taxon>Bacteria</taxon>
        <taxon>Bacillati</taxon>
        <taxon>Actinomycetota</taxon>
        <taxon>Actinomycetes</taxon>
        <taxon>Pseudonocardiales</taxon>
        <taxon>Pseudonocardiaceae</taxon>
        <taxon>Actinokineospora</taxon>
    </lineage>
</organism>
<keyword evidence="2" id="KW-1185">Reference proteome</keyword>
<dbReference type="EMBL" id="FMZZ01000006">
    <property type="protein sequence ID" value="SDD00303.1"/>
    <property type="molecule type" value="Genomic_DNA"/>
</dbReference>
<dbReference type="Pfam" id="PF19760">
    <property type="entry name" value="DUF6247"/>
    <property type="match status" value="1"/>
</dbReference>
<evidence type="ECO:0000313" key="2">
    <source>
        <dbReference type="Proteomes" id="UP000199501"/>
    </source>
</evidence>
<evidence type="ECO:0008006" key="3">
    <source>
        <dbReference type="Google" id="ProtNLM"/>
    </source>
</evidence>
<gene>
    <name evidence="1" type="ORF">SAMN05216174_106181</name>
</gene>
<protein>
    <recommendedName>
        <fullName evidence="3">Prevent-host-death family protein</fullName>
    </recommendedName>
</protein>
<dbReference type="OrthoDB" id="3378334at2"/>
<name>A0A1G6R7B2_9PSEU</name>
<dbReference type="STRING" id="1271860.SAMN05216174_106181"/>